<dbReference type="InterPro" id="IPR050192">
    <property type="entry name" value="CopG/NikR_regulator"/>
</dbReference>
<accession>A0A2T3KAE7</accession>
<dbReference type="InterPro" id="IPR013321">
    <property type="entry name" value="Arc_rbn_hlx_hlx"/>
</dbReference>
<dbReference type="InterPro" id="IPR010985">
    <property type="entry name" value="Ribbon_hlx_hlx"/>
</dbReference>
<dbReference type="Proteomes" id="UP000241426">
    <property type="component" value="Unassembled WGS sequence"/>
</dbReference>
<evidence type="ECO:0000256" key="2">
    <source>
        <dbReference type="ARBA" id="ARBA00022723"/>
    </source>
</evidence>
<dbReference type="InterPro" id="IPR045865">
    <property type="entry name" value="ACT-like_dom_sf"/>
</dbReference>
<evidence type="ECO:0000256" key="6">
    <source>
        <dbReference type="HAMAP-Rule" id="MF_00476"/>
    </source>
</evidence>
<feature type="domain" description="Transcription factor NikR nickel binding C-terminal" evidence="7">
    <location>
        <begin position="57"/>
        <end position="133"/>
    </location>
</feature>
<evidence type="ECO:0000313" key="8">
    <source>
        <dbReference type="EMBL" id="PSU88713.1"/>
    </source>
</evidence>
<comment type="function">
    <text evidence="6">Transcriptional regulator.</text>
</comment>
<keyword evidence="5 6" id="KW-0804">Transcription</keyword>
<dbReference type="NCBIfam" id="NF001884">
    <property type="entry name" value="PRK00630.1"/>
    <property type="match status" value="1"/>
</dbReference>
<evidence type="ECO:0000259" key="7">
    <source>
        <dbReference type="Pfam" id="PF08753"/>
    </source>
</evidence>
<dbReference type="PANTHER" id="PTHR34719:SF2">
    <property type="entry name" value="NICKEL-RESPONSIVE REGULATOR"/>
    <property type="match status" value="1"/>
</dbReference>
<organism evidence="8 9">
    <name type="scientific">Photobacterium kishitanii</name>
    <dbReference type="NCBI Taxonomy" id="318456"/>
    <lineage>
        <taxon>Bacteria</taxon>
        <taxon>Pseudomonadati</taxon>
        <taxon>Pseudomonadota</taxon>
        <taxon>Gammaproteobacteria</taxon>
        <taxon>Vibrionales</taxon>
        <taxon>Vibrionaceae</taxon>
        <taxon>Photobacterium</taxon>
    </lineage>
</organism>
<gene>
    <name evidence="8" type="ORF">C9J27_25145</name>
</gene>
<evidence type="ECO:0000313" key="9">
    <source>
        <dbReference type="Proteomes" id="UP000241426"/>
    </source>
</evidence>
<comment type="caution">
    <text evidence="8">The sequence shown here is derived from an EMBL/GenBank/DDBJ whole genome shotgun (WGS) entry which is preliminary data.</text>
</comment>
<keyword evidence="3 6" id="KW-0805">Transcription regulation</keyword>
<dbReference type="InterPro" id="IPR027271">
    <property type="entry name" value="Acetolactate_synth/TF_NikR_C"/>
</dbReference>
<keyword evidence="2" id="KW-0479">Metal-binding</keyword>
<dbReference type="SUPFAM" id="SSF55021">
    <property type="entry name" value="ACT-like"/>
    <property type="match status" value="1"/>
</dbReference>
<dbReference type="Gene3D" id="1.10.1220.10">
    <property type="entry name" value="Met repressor-like"/>
    <property type="match status" value="1"/>
</dbReference>
<dbReference type="GO" id="GO:0003700">
    <property type="term" value="F:DNA-binding transcription factor activity"/>
    <property type="evidence" value="ECO:0007669"/>
    <property type="project" value="UniProtKB-UniRule"/>
</dbReference>
<dbReference type="AlphaFoldDB" id="A0A2T3KAE7"/>
<dbReference type="GO" id="GO:0010045">
    <property type="term" value="P:response to nickel cation"/>
    <property type="evidence" value="ECO:0007669"/>
    <property type="project" value="InterPro"/>
</dbReference>
<dbReference type="InterPro" id="IPR014864">
    <property type="entry name" value="TF_NikR_Ni-bd_C"/>
</dbReference>
<dbReference type="HAMAP" id="MF_00476">
    <property type="entry name" value="NikR"/>
    <property type="match status" value="1"/>
</dbReference>
<dbReference type="Gene3D" id="3.30.70.1150">
    <property type="entry name" value="ACT-like. Chain A, domain 2"/>
    <property type="match status" value="1"/>
</dbReference>
<dbReference type="GO" id="GO:0016151">
    <property type="term" value="F:nickel cation binding"/>
    <property type="evidence" value="ECO:0007669"/>
    <property type="project" value="UniProtKB-UniRule"/>
</dbReference>
<sequence>MHDETIRFTASLPKALFDKMETELDNKNYQSRSEYIRDLFRDRLVDNKWEETEDDVIGVLTLMFDQYRKGLYEKMMNIQYDHYHLVQILCSTHINLDQDHCLENMTIKGNPEKIRAIVNQLSALKGVEFARLTSCCLI</sequence>
<evidence type="ECO:0000256" key="1">
    <source>
        <dbReference type="ARBA" id="ARBA00022596"/>
    </source>
</evidence>
<evidence type="ECO:0000256" key="3">
    <source>
        <dbReference type="ARBA" id="ARBA00023015"/>
    </source>
</evidence>
<dbReference type="Pfam" id="PF08753">
    <property type="entry name" value="NikR_C"/>
    <property type="match status" value="1"/>
</dbReference>
<keyword evidence="1" id="KW-0533">Nickel</keyword>
<comment type="similarity">
    <text evidence="6">Belongs to the transcriptional regulatory CopG/NikR family.</text>
</comment>
<dbReference type="EMBL" id="PYNF01000051">
    <property type="protein sequence ID" value="PSU88713.1"/>
    <property type="molecule type" value="Genomic_DNA"/>
</dbReference>
<dbReference type="RefSeq" id="WP_107187645.1">
    <property type="nucleotide sequence ID" value="NZ_PYNF01000051.1"/>
</dbReference>
<proteinExistence type="inferred from homology"/>
<protein>
    <recommendedName>
        <fullName evidence="6">Putative nickel-responsive regulator</fullName>
    </recommendedName>
</protein>
<reference evidence="8 9" key="1">
    <citation type="submission" date="2018-01" db="EMBL/GenBank/DDBJ databases">
        <title>Whole genome sequencing of Histamine producing bacteria.</title>
        <authorList>
            <person name="Butler K."/>
        </authorList>
    </citation>
    <scope>NUCLEOTIDE SEQUENCE [LARGE SCALE GENOMIC DNA]</scope>
    <source>
        <strain evidence="8 9">FS-7.2</strain>
    </source>
</reference>
<keyword evidence="4 6" id="KW-0238">DNA-binding</keyword>
<name>A0A2T3KAE7_9GAMM</name>
<comment type="caution">
    <text evidence="6">Lacks conserved residue(s) required for the propagation of feature annotation.</text>
</comment>
<dbReference type="InterPro" id="IPR022988">
    <property type="entry name" value="Ni_resp_reg_NikR"/>
</dbReference>
<dbReference type="CDD" id="cd22231">
    <property type="entry name" value="RHH_NikR_HicB-like"/>
    <property type="match status" value="1"/>
</dbReference>
<dbReference type="NCBIfam" id="NF003381">
    <property type="entry name" value="PRK04460.1"/>
    <property type="match status" value="1"/>
</dbReference>
<evidence type="ECO:0000256" key="4">
    <source>
        <dbReference type="ARBA" id="ARBA00023125"/>
    </source>
</evidence>
<evidence type="ECO:0000256" key="5">
    <source>
        <dbReference type="ARBA" id="ARBA00023163"/>
    </source>
</evidence>
<dbReference type="GO" id="GO:0003677">
    <property type="term" value="F:DNA binding"/>
    <property type="evidence" value="ECO:0007669"/>
    <property type="project" value="UniProtKB-KW"/>
</dbReference>
<dbReference type="PANTHER" id="PTHR34719">
    <property type="entry name" value="NICKEL-RESPONSIVE REGULATOR"/>
    <property type="match status" value="1"/>
</dbReference>
<dbReference type="SUPFAM" id="SSF47598">
    <property type="entry name" value="Ribbon-helix-helix"/>
    <property type="match status" value="1"/>
</dbReference>